<protein>
    <submittedName>
        <fullName evidence="2">N-acetylmannosamine kinase</fullName>
    </submittedName>
</protein>
<dbReference type="CDD" id="cd24152">
    <property type="entry name" value="ASKHA_NBD_ROK-like"/>
    <property type="match status" value="1"/>
</dbReference>
<dbReference type="AlphaFoldDB" id="A0A9W6C722"/>
<evidence type="ECO:0000313" key="3">
    <source>
        <dbReference type="EMBL" id="GLG91136.1"/>
    </source>
</evidence>
<comment type="similarity">
    <text evidence="1">Belongs to the ROK (NagC/XylR) family.</text>
</comment>
<dbReference type="Pfam" id="PF00480">
    <property type="entry name" value="ROK"/>
    <property type="match status" value="1"/>
</dbReference>
<comment type="caution">
    <text evidence="2">The sequence shown here is derived from an EMBL/GenBank/DDBJ whole genome shotgun (WGS) entry which is preliminary data.</text>
</comment>
<proteinExistence type="inferred from homology"/>
<dbReference type="RefSeq" id="WP_191427844.1">
    <property type="nucleotide sequence ID" value="NZ_BSBO01000007.1"/>
</dbReference>
<dbReference type="Proteomes" id="UP001145145">
    <property type="component" value="Unassembled WGS sequence"/>
</dbReference>
<dbReference type="GO" id="GO:0016301">
    <property type="term" value="F:kinase activity"/>
    <property type="evidence" value="ECO:0007669"/>
    <property type="project" value="UniProtKB-KW"/>
</dbReference>
<gene>
    <name evidence="2" type="ORF">Selli1_09890</name>
    <name evidence="3" type="ORF">Selli2_25630</name>
</gene>
<dbReference type="InterPro" id="IPR043129">
    <property type="entry name" value="ATPase_NBD"/>
</dbReference>
<sequence>MKNLLVCIDIGGTSMKAGVCDMEGRITGQEILPIHQEFAALMKEIQAFVKKSERKGRILGIAVSAPGAVDVSTGVIGGKSAVSGIHGPAWIEELQKCFGLPASIENDANCAAMAEVTFGNGRGCKNLAFVVCGTGIGGAVVIDGKICHGSHLYGGEFGCMVMRDDEGKLSTFSLQASTMSLVRRVRKVYPDQEWDGRRVFEEAEKNDSVCRAAVSCFYRKLAEGIYNIQHVYDPERILLGGGISSRENFSDEVQKYLQDLAKEVEKAAGTKVIVPDVRVCSYRKDANLAGAAAVFMQKYPETAGR</sequence>
<evidence type="ECO:0000256" key="1">
    <source>
        <dbReference type="ARBA" id="ARBA00006479"/>
    </source>
</evidence>
<keyword evidence="2" id="KW-0808">Transferase</keyword>
<dbReference type="EMBL" id="BSCH01000017">
    <property type="protein sequence ID" value="GLG91136.1"/>
    <property type="molecule type" value="Genomic_DNA"/>
</dbReference>
<keyword evidence="2" id="KW-0418">Kinase</keyword>
<evidence type="ECO:0000313" key="4">
    <source>
        <dbReference type="Proteomes" id="UP001145145"/>
    </source>
</evidence>
<accession>A0A9W6C722</accession>
<dbReference type="Proteomes" id="UP001145094">
    <property type="component" value="Unassembled WGS sequence"/>
</dbReference>
<dbReference type="SUPFAM" id="SSF53067">
    <property type="entry name" value="Actin-like ATPase domain"/>
    <property type="match status" value="1"/>
</dbReference>
<reference evidence="2" key="1">
    <citation type="submission" date="2022-11" db="EMBL/GenBank/DDBJ databases">
        <title>Draft genome sequence of Sellimonas catena strain 12EGH17.</title>
        <authorList>
            <person name="Atsushi H."/>
            <person name="Moriya O."/>
            <person name="Mitsuo S."/>
        </authorList>
    </citation>
    <scope>NUCLEOTIDE SEQUENCE</scope>
    <source>
        <strain evidence="2">12EGH17</strain>
    </source>
</reference>
<dbReference type="PANTHER" id="PTHR18964">
    <property type="entry name" value="ROK (REPRESSOR, ORF, KINASE) FAMILY"/>
    <property type="match status" value="1"/>
</dbReference>
<name>A0A9W6C722_9FIRM</name>
<keyword evidence="4" id="KW-1185">Reference proteome</keyword>
<evidence type="ECO:0000313" key="2">
    <source>
        <dbReference type="EMBL" id="GLG03815.1"/>
    </source>
</evidence>
<dbReference type="EMBL" id="BSBO01000007">
    <property type="protein sequence ID" value="GLG03815.1"/>
    <property type="molecule type" value="Genomic_DNA"/>
</dbReference>
<reference evidence="3" key="3">
    <citation type="submission" date="2022-11" db="EMBL/GenBank/DDBJ databases">
        <title>Draft genome sequence of Sellimonas catena strain 18CBH55.</title>
        <authorList>
            <person name="Hisatomi A."/>
            <person name="Ohkuma M."/>
            <person name="Sakamoto M."/>
        </authorList>
    </citation>
    <scope>NUCLEOTIDE SEQUENCE</scope>
    <source>
        <strain evidence="3">18CBH55</strain>
    </source>
</reference>
<reference evidence="2" key="2">
    <citation type="submission" date="2022-11" db="EMBL/GenBank/DDBJ databases">
        <title>Draft genome sequence of Sellimonas catena strain 12EGH17.</title>
        <authorList>
            <person name="Hisatomi A."/>
            <person name="Ohkuma M."/>
            <person name="Sakamoto M."/>
        </authorList>
    </citation>
    <scope>NUCLEOTIDE SEQUENCE</scope>
    <source>
        <strain evidence="2">12EGH17</strain>
    </source>
</reference>
<dbReference type="Gene3D" id="3.30.420.40">
    <property type="match status" value="2"/>
</dbReference>
<dbReference type="InterPro" id="IPR000600">
    <property type="entry name" value="ROK"/>
</dbReference>
<reference evidence="2 4" key="5">
    <citation type="journal article" date="2023" name="Int. J. Syst. Evol. Microbiol.">
        <title>Sellimonas catena sp. nov., isolated from human faeces.</title>
        <authorList>
            <person name="Hisatomi A."/>
            <person name="Ohkuma M."/>
            <person name="Sakamoto M."/>
        </authorList>
    </citation>
    <scope>NUCLEOTIDE SEQUENCE [LARGE SCALE GENOMIC DNA]</scope>
    <source>
        <strain evidence="2 4">12EGH17</strain>
        <strain evidence="3">18CBH55</strain>
    </source>
</reference>
<reference evidence="3" key="4">
    <citation type="submission" date="2022-11" db="EMBL/GenBank/DDBJ databases">
        <title>Draft genome sequence of Sellimonas catena strain 18CBH55.</title>
        <authorList>
            <person name="Atsushi H."/>
            <person name="Moriya O."/>
            <person name="Mitsuo S."/>
        </authorList>
    </citation>
    <scope>NUCLEOTIDE SEQUENCE</scope>
    <source>
        <strain evidence="3">18CBH55</strain>
    </source>
</reference>
<dbReference type="PANTHER" id="PTHR18964:SF170">
    <property type="entry name" value="SUGAR KINASE"/>
    <property type="match status" value="1"/>
</dbReference>
<organism evidence="2 4">
    <name type="scientific">Sellimonas catena</name>
    <dbReference type="NCBI Taxonomy" id="2994035"/>
    <lineage>
        <taxon>Bacteria</taxon>
        <taxon>Bacillati</taxon>
        <taxon>Bacillota</taxon>
        <taxon>Clostridia</taxon>
        <taxon>Lachnospirales</taxon>
        <taxon>Lachnospiraceae</taxon>
        <taxon>Sellimonas</taxon>
    </lineage>
</organism>